<dbReference type="PROSITE" id="PS51746">
    <property type="entry name" value="PPM_2"/>
    <property type="match status" value="1"/>
</dbReference>
<evidence type="ECO:0008006" key="5">
    <source>
        <dbReference type="Google" id="ProtNLM"/>
    </source>
</evidence>
<evidence type="ECO:0000259" key="2">
    <source>
        <dbReference type="PROSITE" id="PS51746"/>
    </source>
</evidence>
<proteinExistence type="predicted"/>
<gene>
    <name evidence="3" type="ORF">PCOR1329_LOCUS73639</name>
</gene>
<feature type="non-terminal residue" evidence="3">
    <location>
        <position position="264"/>
    </location>
</feature>
<protein>
    <recommendedName>
        <fullName evidence="5">J domain-containing protein</fullName>
    </recommendedName>
</protein>
<dbReference type="Pfam" id="PF00481">
    <property type="entry name" value="PP2C"/>
    <property type="match status" value="1"/>
</dbReference>
<dbReference type="Gene3D" id="1.10.287.110">
    <property type="entry name" value="DnaJ domain"/>
    <property type="match status" value="1"/>
</dbReference>
<feature type="domain" description="J" evidence="1">
    <location>
        <begin position="200"/>
        <end position="264"/>
    </location>
</feature>
<feature type="non-terminal residue" evidence="3">
    <location>
        <position position="1"/>
    </location>
</feature>
<dbReference type="InterPro" id="IPR036457">
    <property type="entry name" value="PPM-type-like_dom_sf"/>
</dbReference>
<dbReference type="InterPro" id="IPR001932">
    <property type="entry name" value="PPM-type_phosphatase-like_dom"/>
</dbReference>
<dbReference type="Gene3D" id="3.60.40.10">
    <property type="entry name" value="PPM-type phosphatase domain"/>
    <property type="match status" value="1"/>
</dbReference>
<comment type="caution">
    <text evidence="3">The sequence shown here is derived from an EMBL/GenBank/DDBJ whole genome shotgun (WGS) entry which is preliminary data.</text>
</comment>
<feature type="domain" description="PPM-type phosphatase" evidence="2">
    <location>
        <begin position="4"/>
        <end position="264"/>
    </location>
</feature>
<dbReference type="SUPFAM" id="SSF81606">
    <property type="entry name" value="PP2C-like"/>
    <property type="match status" value="1"/>
</dbReference>
<name>A0ABN9X5J3_9DINO</name>
<sequence>VTARAASASVLRGGRGKLDRAVLLNDIGKIARLALKIPLSFVDRPASAFALFQGCRSSEAAQWCAENFHKKLLPMLAEKIHEHSTEELLEIARRVLRDLDGELLQSAAHPYSGCCAMLALLLGDRIVIAGIGHVRAVLLPDSAGARGAPRQLLACAGDLDSATERARLRDAGGVLKDGLLHREATAAADDDVVRILGAQHVFDVLRLDPAGTFDEKEARSLHRKLALRVHPDKQAEGADAAACKQAFARLESARASLEAMFGED</sequence>
<dbReference type="PROSITE" id="PS50076">
    <property type="entry name" value="DNAJ_2"/>
    <property type="match status" value="1"/>
</dbReference>
<keyword evidence="4" id="KW-1185">Reference proteome</keyword>
<organism evidence="3 4">
    <name type="scientific">Prorocentrum cordatum</name>
    <dbReference type="NCBI Taxonomy" id="2364126"/>
    <lineage>
        <taxon>Eukaryota</taxon>
        <taxon>Sar</taxon>
        <taxon>Alveolata</taxon>
        <taxon>Dinophyceae</taxon>
        <taxon>Prorocentrales</taxon>
        <taxon>Prorocentraceae</taxon>
        <taxon>Prorocentrum</taxon>
    </lineage>
</organism>
<evidence type="ECO:0000313" key="4">
    <source>
        <dbReference type="Proteomes" id="UP001189429"/>
    </source>
</evidence>
<dbReference type="SUPFAM" id="SSF46565">
    <property type="entry name" value="Chaperone J-domain"/>
    <property type="match status" value="1"/>
</dbReference>
<dbReference type="CDD" id="cd06257">
    <property type="entry name" value="DnaJ"/>
    <property type="match status" value="1"/>
</dbReference>
<dbReference type="EMBL" id="CAUYUJ010019929">
    <property type="protein sequence ID" value="CAK0894657.1"/>
    <property type="molecule type" value="Genomic_DNA"/>
</dbReference>
<dbReference type="InterPro" id="IPR001623">
    <property type="entry name" value="DnaJ_domain"/>
</dbReference>
<evidence type="ECO:0000313" key="3">
    <source>
        <dbReference type="EMBL" id="CAK0894657.1"/>
    </source>
</evidence>
<dbReference type="InterPro" id="IPR036869">
    <property type="entry name" value="J_dom_sf"/>
</dbReference>
<reference evidence="3" key="1">
    <citation type="submission" date="2023-10" db="EMBL/GenBank/DDBJ databases">
        <authorList>
            <person name="Chen Y."/>
            <person name="Shah S."/>
            <person name="Dougan E. K."/>
            <person name="Thang M."/>
            <person name="Chan C."/>
        </authorList>
    </citation>
    <scope>NUCLEOTIDE SEQUENCE [LARGE SCALE GENOMIC DNA]</scope>
</reference>
<dbReference type="Proteomes" id="UP001189429">
    <property type="component" value="Unassembled WGS sequence"/>
</dbReference>
<evidence type="ECO:0000259" key="1">
    <source>
        <dbReference type="PROSITE" id="PS50076"/>
    </source>
</evidence>
<accession>A0ABN9X5J3</accession>